<reference evidence="4 5" key="1">
    <citation type="journal article" date="2018" name="New Phytol.">
        <title>Phylogenomics of Endogonaceae and evolution of mycorrhizas within Mucoromycota.</title>
        <authorList>
            <person name="Chang Y."/>
            <person name="Desiro A."/>
            <person name="Na H."/>
            <person name="Sandor L."/>
            <person name="Lipzen A."/>
            <person name="Clum A."/>
            <person name="Barry K."/>
            <person name="Grigoriev I.V."/>
            <person name="Martin F.M."/>
            <person name="Stajich J.E."/>
            <person name="Smith M.E."/>
            <person name="Bonito G."/>
            <person name="Spatafora J.W."/>
        </authorList>
    </citation>
    <scope>NUCLEOTIDE SEQUENCE [LARGE SCALE GENOMIC DNA]</scope>
    <source>
        <strain evidence="4 5">GMNB39</strain>
    </source>
</reference>
<keyword evidence="2" id="KW-0472">Membrane</keyword>
<dbReference type="InterPro" id="IPR050956">
    <property type="entry name" value="2C_system_His_kinase"/>
</dbReference>
<dbReference type="PANTHER" id="PTHR43719">
    <property type="entry name" value="TWO-COMPONENT HISTIDINE KINASE"/>
    <property type="match status" value="1"/>
</dbReference>
<feature type="transmembrane region" description="Helical" evidence="2">
    <location>
        <begin position="62"/>
        <end position="80"/>
    </location>
</feature>
<feature type="transmembrane region" description="Helical" evidence="2">
    <location>
        <begin position="37"/>
        <end position="56"/>
    </location>
</feature>
<dbReference type="OrthoDB" id="2435748at2759"/>
<evidence type="ECO:0000256" key="1">
    <source>
        <dbReference type="ARBA" id="ARBA00022553"/>
    </source>
</evidence>
<feature type="domain" description="Signal transduction histidine kinase dimerisation/phosphoacceptor" evidence="3">
    <location>
        <begin position="248"/>
        <end position="312"/>
    </location>
</feature>
<protein>
    <recommendedName>
        <fullName evidence="3">Signal transduction histidine kinase dimerisation/phosphoacceptor domain-containing protein</fullName>
    </recommendedName>
</protein>
<evidence type="ECO:0000313" key="4">
    <source>
        <dbReference type="EMBL" id="RUP47537.1"/>
    </source>
</evidence>
<gene>
    <name evidence="4" type="ORF">BC936DRAFT_145628</name>
</gene>
<feature type="transmembrane region" description="Helical" evidence="2">
    <location>
        <begin position="140"/>
        <end position="158"/>
    </location>
</feature>
<keyword evidence="5" id="KW-1185">Reference proteome</keyword>
<dbReference type="SMART" id="SM00388">
    <property type="entry name" value="HisKA"/>
    <property type="match status" value="1"/>
</dbReference>
<name>A0A433D9I8_9FUNG</name>
<dbReference type="InterPro" id="IPR003661">
    <property type="entry name" value="HisK_dim/P_dom"/>
</dbReference>
<feature type="transmembrane region" description="Helical" evidence="2">
    <location>
        <begin position="178"/>
        <end position="197"/>
    </location>
</feature>
<dbReference type="CDD" id="cd00082">
    <property type="entry name" value="HisKA"/>
    <property type="match status" value="1"/>
</dbReference>
<feature type="transmembrane region" description="Helical" evidence="2">
    <location>
        <begin position="87"/>
        <end position="108"/>
    </location>
</feature>
<dbReference type="GO" id="GO:0000155">
    <property type="term" value="F:phosphorelay sensor kinase activity"/>
    <property type="evidence" value="ECO:0007669"/>
    <property type="project" value="InterPro"/>
</dbReference>
<comment type="caution">
    <text evidence="4">The sequence shown here is derived from an EMBL/GenBank/DDBJ whole genome shotgun (WGS) entry which is preliminary data.</text>
</comment>
<dbReference type="SUPFAM" id="SSF47384">
    <property type="entry name" value="Homodimeric domain of signal transducing histidine kinase"/>
    <property type="match status" value="1"/>
</dbReference>
<keyword evidence="2" id="KW-0812">Transmembrane</keyword>
<dbReference type="Gene3D" id="1.10.287.130">
    <property type="match status" value="1"/>
</dbReference>
<dbReference type="Pfam" id="PF00512">
    <property type="entry name" value="HisKA"/>
    <property type="match status" value="1"/>
</dbReference>
<evidence type="ECO:0000259" key="3">
    <source>
        <dbReference type="SMART" id="SM00388"/>
    </source>
</evidence>
<proteinExistence type="predicted"/>
<dbReference type="AlphaFoldDB" id="A0A433D9I8"/>
<organism evidence="4 5">
    <name type="scientific">Jimgerdemannia flammicorona</name>
    <dbReference type="NCBI Taxonomy" id="994334"/>
    <lineage>
        <taxon>Eukaryota</taxon>
        <taxon>Fungi</taxon>
        <taxon>Fungi incertae sedis</taxon>
        <taxon>Mucoromycota</taxon>
        <taxon>Mucoromycotina</taxon>
        <taxon>Endogonomycetes</taxon>
        <taxon>Endogonales</taxon>
        <taxon>Endogonaceae</taxon>
        <taxon>Jimgerdemannia</taxon>
    </lineage>
</organism>
<dbReference type="InterPro" id="IPR036097">
    <property type="entry name" value="HisK_dim/P_sf"/>
</dbReference>
<dbReference type="EMBL" id="RBNI01004401">
    <property type="protein sequence ID" value="RUP47537.1"/>
    <property type="molecule type" value="Genomic_DNA"/>
</dbReference>
<keyword evidence="1" id="KW-0597">Phosphoprotein</keyword>
<dbReference type="Proteomes" id="UP000268093">
    <property type="component" value="Unassembled WGS sequence"/>
</dbReference>
<dbReference type="PANTHER" id="PTHR43719:SF28">
    <property type="entry name" value="PEROXIDE STRESS-ACTIVATED HISTIDINE KINASE MAK1-RELATED"/>
    <property type="match status" value="1"/>
</dbReference>
<accession>A0A433D9I8</accession>
<keyword evidence="2" id="KW-1133">Transmembrane helix</keyword>
<evidence type="ECO:0000313" key="5">
    <source>
        <dbReference type="Proteomes" id="UP000268093"/>
    </source>
</evidence>
<sequence length="316" mass="35226">MPIASFIDSWIPQQIRNGANPTSASNYVRIELFHARVTVSILLSSIFVAAVCLLFGSSNVSWQISGVLVLGVVASLFQLYGLSTGRVTLVVCTRNVVFFLALTTAALILFGNGFWWIGHSIFFAIPPFSYVFVGREFASTMTYLCATLYVGLFAWSLSHDYDGESIVSTMTEIFRSGHLIFELTIVIVMWTLFVAYMQEKNGQTRLSSPFDEVCYLPESLINLRYYRLSIIGVTSRLVHTQLKEKSDSKARLISTMGHELRTPIHGMLAIAEMLSTTTPLSDDQRILLGSIQNCGRNLIQIVNHALKSTEAGEWLQ</sequence>
<evidence type="ECO:0000256" key="2">
    <source>
        <dbReference type="SAM" id="Phobius"/>
    </source>
</evidence>